<dbReference type="InterPro" id="IPR013780">
    <property type="entry name" value="Glyco_hydro_b"/>
</dbReference>
<dbReference type="RefSeq" id="WP_377565611.1">
    <property type="nucleotide sequence ID" value="NZ_JBHTJZ010000024.1"/>
</dbReference>
<dbReference type="SUPFAM" id="SSF48208">
    <property type="entry name" value="Six-hairpin glycosidases"/>
    <property type="match status" value="1"/>
</dbReference>
<dbReference type="InterPro" id="IPR012341">
    <property type="entry name" value="6hp_glycosidase-like_sf"/>
</dbReference>
<dbReference type="InterPro" id="IPR049053">
    <property type="entry name" value="AFCA-like_C"/>
</dbReference>
<sequence length="813" mass="90107">MADRDVNQNKGSGLHRLWYSEPASIWEEALPVGNGSLGAMVYGGIEQERIKLNEDTLWSGYPYDTNNYSAQGHLEQVRSLIREQRHEEAERLIESSMLGPFTQSYMPLGDLLIDIKHEGEGVSAYKRELNLDEAVIRVDYEGGGVAYSRELFCSAPDGVMALSFRTSRPGGVHLALKLESQLHHTTETVEGGMFVMRGRCPSNVDPNYFQMEGREPIQYEEGKGMTFAAGVKLIHEGGALHAAEDGYRIEGADRVILLVHAATSFNGSGRESYTAGQDPLAKCLAKLNDASLHSWKKLQERHIEDYSPLFDRVELDLGGSERMHQPTDLRLMELKTGGSDPHMEALLFQYGRYLMIAGSRPGTQALNLQGIWNADMRPPWSSNYTLNINAQMNYWPAETCGLAECHEPMLDMIGELSETGAETARIHYGCDGWTAHHNSDIWRLSSPVGRTGEMPDTVSWAMWPMGAAWLVRHLWERYAFGGDTTYLREKAYPSIKGAALFLLDFLVEGEGGQLVTNPSTSPENKFIVADGSSTSVSSASTMDIALIRDVFRIGLEAGLLVTDDSAEESFRNRLQAAIDKLPPYQIGRHGQLQEWLDDYEEAEPGHRHMSHLYPLYPGNEITPGLTPELAEACRRTLERRMSHGGGHTGWSCAWLINLWARLEDGEQAHHFVETLLKKSTYPNLFDAHPPFQIDGNFGYTAGVAEMLLHSHAGELVLLPALPKAWSKGSVRGLRARGGYAVSMEWSEGTLQHAVLFAERSGVCTLRTGTAIQLRSSGDGNVWDSNAHMVAASEGGLRYQFPVHAGQTVEIIAE</sequence>
<dbReference type="PANTHER" id="PTHR31084">
    <property type="entry name" value="ALPHA-L-FUCOSIDASE 2"/>
    <property type="match status" value="1"/>
</dbReference>
<evidence type="ECO:0000313" key="4">
    <source>
        <dbReference type="EMBL" id="MFD0960806.1"/>
    </source>
</evidence>
<dbReference type="GO" id="GO:0016787">
    <property type="term" value="F:hydrolase activity"/>
    <property type="evidence" value="ECO:0007669"/>
    <property type="project" value="UniProtKB-KW"/>
</dbReference>
<dbReference type="InterPro" id="IPR008928">
    <property type="entry name" value="6-hairpin_glycosidase_sf"/>
</dbReference>
<dbReference type="InterPro" id="IPR016518">
    <property type="entry name" value="Alpha-L-fucosidase"/>
</dbReference>
<dbReference type="PANTHER" id="PTHR31084:SF0">
    <property type="entry name" value="ALPHA-L-FUCOSIDASE 2"/>
    <property type="match status" value="1"/>
</dbReference>
<name>A0ABW3HTF2_9BACL</name>
<dbReference type="InterPro" id="IPR027414">
    <property type="entry name" value="GH95_N_dom"/>
</dbReference>
<dbReference type="Gene3D" id="2.70.98.50">
    <property type="entry name" value="putative glycoside hydrolase family protein from bacillus halodurans"/>
    <property type="match status" value="1"/>
</dbReference>
<dbReference type="PIRSF" id="PIRSF007663">
    <property type="entry name" value="UCP007663"/>
    <property type="match status" value="1"/>
</dbReference>
<dbReference type="EMBL" id="JBHTJZ010000024">
    <property type="protein sequence ID" value="MFD0960806.1"/>
    <property type="molecule type" value="Genomic_DNA"/>
</dbReference>
<feature type="domain" description="Glycosyl hydrolase family 95 N-terminal" evidence="1">
    <location>
        <begin position="17"/>
        <end position="267"/>
    </location>
</feature>
<dbReference type="Pfam" id="PF14498">
    <property type="entry name" value="Glyco_hyd_65N_2"/>
    <property type="match status" value="1"/>
</dbReference>
<evidence type="ECO:0000313" key="5">
    <source>
        <dbReference type="Proteomes" id="UP001596989"/>
    </source>
</evidence>
<keyword evidence="5" id="KW-1185">Reference proteome</keyword>
<gene>
    <name evidence="4" type="ORF">ACFQ2I_15555</name>
</gene>
<accession>A0ABW3HTF2</accession>
<dbReference type="Pfam" id="PF22124">
    <property type="entry name" value="Glyco_hydro_95_cat"/>
    <property type="match status" value="1"/>
</dbReference>
<evidence type="ECO:0000259" key="2">
    <source>
        <dbReference type="Pfam" id="PF21307"/>
    </source>
</evidence>
<reference evidence="5" key="1">
    <citation type="journal article" date="2019" name="Int. J. Syst. Evol. Microbiol.">
        <title>The Global Catalogue of Microorganisms (GCM) 10K type strain sequencing project: providing services to taxonomists for standard genome sequencing and annotation.</title>
        <authorList>
            <consortium name="The Broad Institute Genomics Platform"/>
            <consortium name="The Broad Institute Genome Sequencing Center for Infectious Disease"/>
            <person name="Wu L."/>
            <person name="Ma J."/>
        </authorList>
    </citation>
    <scope>NUCLEOTIDE SEQUENCE [LARGE SCALE GENOMIC DNA]</scope>
    <source>
        <strain evidence="5">CCUG 59129</strain>
    </source>
</reference>
<dbReference type="Gene3D" id="1.50.10.10">
    <property type="match status" value="1"/>
</dbReference>
<organism evidence="4 5">
    <name type="scientific">Paenibacillus chungangensis</name>
    <dbReference type="NCBI Taxonomy" id="696535"/>
    <lineage>
        <taxon>Bacteria</taxon>
        <taxon>Bacillati</taxon>
        <taxon>Bacillota</taxon>
        <taxon>Bacilli</taxon>
        <taxon>Bacillales</taxon>
        <taxon>Paenibacillaceae</taxon>
        <taxon>Paenibacillus</taxon>
    </lineage>
</organism>
<dbReference type="Gene3D" id="2.60.40.1180">
    <property type="entry name" value="Golgi alpha-mannosidase II"/>
    <property type="match status" value="1"/>
</dbReference>
<evidence type="ECO:0000259" key="3">
    <source>
        <dbReference type="Pfam" id="PF22124"/>
    </source>
</evidence>
<evidence type="ECO:0000259" key="1">
    <source>
        <dbReference type="Pfam" id="PF14498"/>
    </source>
</evidence>
<keyword evidence="4" id="KW-0378">Hydrolase</keyword>
<dbReference type="InterPro" id="IPR054363">
    <property type="entry name" value="GH95_cat"/>
</dbReference>
<proteinExistence type="predicted"/>
<comment type="caution">
    <text evidence="4">The sequence shown here is derived from an EMBL/GenBank/DDBJ whole genome shotgun (WGS) entry which is preliminary data.</text>
</comment>
<feature type="domain" description="Glycosyl hydrolase family 95 catalytic" evidence="3">
    <location>
        <begin position="294"/>
        <end position="707"/>
    </location>
</feature>
<dbReference type="Proteomes" id="UP001596989">
    <property type="component" value="Unassembled WGS sequence"/>
</dbReference>
<feature type="domain" description="Alpha fucosidase A-like C-terminal" evidence="2">
    <location>
        <begin position="710"/>
        <end position="780"/>
    </location>
</feature>
<protein>
    <submittedName>
        <fullName evidence="4">Glycoside hydrolase N-terminal domain-containing protein</fullName>
    </submittedName>
</protein>
<dbReference type="Pfam" id="PF21307">
    <property type="entry name" value="Glyco_hydro_95_C"/>
    <property type="match status" value="1"/>
</dbReference>